<sequence length="114" mass="12915">MHIGTTLSAFVRAIGVIVRDLLSACTANMCKCCFYCCLRFVFPEMFKDRVSFCVILLGGLFSPHILWHRHSARDEISPTHPKPGDKKKGVEKEFNDQGSRRMRPRDVDAGSERA</sequence>
<reference evidence="2 3" key="1">
    <citation type="journal article" date="2019" name="Sci. Rep.">
        <title>Orb-weaving spider Araneus ventricosus genome elucidates the spidroin gene catalogue.</title>
        <authorList>
            <person name="Kono N."/>
            <person name="Nakamura H."/>
            <person name="Ohtoshi R."/>
            <person name="Moran D.A.P."/>
            <person name="Shinohara A."/>
            <person name="Yoshida Y."/>
            <person name="Fujiwara M."/>
            <person name="Mori M."/>
            <person name="Tomita M."/>
            <person name="Arakawa K."/>
        </authorList>
    </citation>
    <scope>NUCLEOTIDE SEQUENCE [LARGE SCALE GENOMIC DNA]</scope>
</reference>
<dbReference type="EMBL" id="BGPR01000654">
    <property type="protein sequence ID" value="GBM30204.1"/>
    <property type="molecule type" value="Genomic_DNA"/>
</dbReference>
<protein>
    <submittedName>
        <fullName evidence="2">Uncharacterized protein</fullName>
    </submittedName>
</protein>
<organism evidence="2 3">
    <name type="scientific">Araneus ventricosus</name>
    <name type="common">Orbweaver spider</name>
    <name type="synonym">Epeira ventricosa</name>
    <dbReference type="NCBI Taxonomy" id="182803"/>
    <lineage>
        <taxon>Eukaryota</taxon>
        <taxon>Metazoa</taxon>
        <taxon>Ecdysozoa</taxon>
        <taxon>Arthropoda</taxon>
        <taxon>Chelicerata</taxon>
        <taxon>Arachnida</taxon>
        <taxon>Araneae</taxon>
        <taxon>Araneomorphae</taxon>
        <taxon>Entelegynae</taxon>
        <taxon>Araneoidea</taxon>
        <taxon>Araneidae</taxon>
        <taxon>Araneus</taxon>
    </lineage>
</organism>
<comment type="caution">
    <text evidence="2">The sequence shown here is derived from an EMBL/GenBank/DDBJ whole genome shotgun (WGS) entry which is preliminary data.</text>
</comment>
<evidence type="ECO:0000313" key="3">
    <source>
        <dbReference type="Proteomes" id="UP000499080"/>
    </source>
</evidence>
<name>A0A4Y2EQP6_ARAVE</name>
<dbReference type="AlphaFoldDB" id="A0A4Y2EQP6"/>
<evidence type="ECO:0000313" key="2">
    <source>
        <dbReference type="EMBL" id="GBM30204.1"/>
    </source>
</evidence>
<accession>A0A4Y2EQP6</accession>
<evidence type="ECO:0000256" key="1">
    <source>
        <dbReference type="SAM" id="MobiDB-lite"/>
    </source>
</evidence>
<feature type="region of interest" description="Disordered" evidence="1">
    <location>
        <begin position="74"/>
        <end position="114"/>
    </location>
</feature>
<dbReference type="Proteomes" id="UP000499080">
    <property type="component" value="Unassembled WGS sequence"/>
</dbReference>
<gene>
    <name evidence="2" type="ORF">AVEN_165805_1</name>
</gene>
<keyword evidence="3" id="KW-1185">Reference proteome</keyword>
<proteinExistence type="predicted"/>